<dbReference type="PROSITE" id="PS50126">
    <property type="entry name" value="S1"/>
    <property type="match status" value="1"/>
</dbReference>
<dbReference type="SMART" id="SM00316">
    <property type="entry name" value="S1"/>
    <property type="match status" value="1"/>
</dbReference>
<dbReference type="FunFam" id="3.30.420.140:FF:000001">
    <property type="entry name" value="RNA-binding transcriptional accessory protein"/>
    <property type="match status" value="1"/>
</dbReference>
<dbReference type="Gene3D" id="3.30.420.140">
    <property type="entry name" value="YqgF/RNase H-like domain"/>
    <property type="match status" value="1"/>
</dbReference>
<dbReference type="InterPro" id="IPR044146">
    <property type="entry name" value="S1_Tex"/>
</dbReference>
<keyword evidence="3" id="KW-1185">Reference proteome</keyword>
<dbReference type="InterPro" id="IPR018974">
    <property type="entry name" value="Tex-like_N"/>
</dbReference>
<dbReference type="SUPFAM" id="SSF47781">
    <property type="entry name" value="RuvA domain 2-like"/>
    <property type="match status" value="2"/>
</dbReference>
<dbReference type="InterPro" id="IPR032639">
    <property type="entry name" value="Tex_YqgF"/>
</dbReference>
<dbReference type="InterPro" id="IPR023323">
    <property type="entry name" value="Tex-like_dom_sf"/>
</dbReference>
<evidence type="ECO:0000313" key="2">
    <source>
        <dbReference type="EMBL" id="PZE18433.1"/>
    </source>
</evidence>
<dbReference type="Gene3D" id="1.10.3500.10">
    <property type="entry name" value="Tex N-terminal region-like"/>
    <property type="match status" value="1"/>
</dbReference>
<reference evidence="2 3" key="1">
    <citation type="submission" date="2018-06" db="EMBL/GenBank/DDBJ databases">
        <title>The draft genome sequence of Crocinitomix sp. SM1701.</title>
        <authorList>
            <person name="Zhang X."/>
        </authorList>
    </citation>
    <scope>NUCLEOTIDE SEQUENCE [LARGE SCALE GENOMIC DNA]</scope>
    <source>
        <strain evidence="2 3">SM1701</strain>
    </source>
</reference>
<dbReference type="Gene3D" id="1.10.10.650">
    <property type="entry name" value="RuvA domain 2-like"/>
    <property type="match status" value="1"/>
</dbReference>
<dbReference type="CDD" id="cd05685">
    <property type="entry name" value="S1_Tex"/>
    <property type="match status" value="1"/>
</dbReference>
<accession>A0A2W1NH56</accession>
<dbReference type="InterPro" id="IPR003029">
    <property type="entry name" value="S1_domain"/>
</dbReference>
<dbReference type="InterPro" id="IPR012337">
    <property type="entry name" value="RNaseH-like_sf"/>
</dbReference>
<dbReference type="SMART" id="SM00732">
    <property type="entry name" value="YqgFc"/>
    <property type="match status" value="1"/>
</dbReference>
<dbReference type="InterPro" id="IPR050437">
    <property type="entry name" value="Ribos_protein_bS1-like"/>
</dbReference>
<sequence length="705" mass="78583">MKSIDFIQKNTQLKEAQIKSVLSLTEIGGTIPFIARYRKEQTGNLDEVQIDAILKSNTTFENIVKRKEHILKVMDESGDLTAELDKKIKACFELTKLEDIYLPFKKKKVNLATKATKAGLIGLAKMVMSQQNGDPLQWADRFLATDFDTAELAMAGAEAIIVSWIVENDIVRDKMRDSFLKFSILSSKKIKNAIDKEEKFKAYYEFTQAVNQCPSYRLLAALRGENEKVLRVKIRPNDDYNLQWLNRFFIKQNNQSTAVIEKAIKTAYKKNLEPSLETEVRNHFKGLADDKSIGNFSKNLRQILLAPPIGSKRILAIDPGFRTGCKVVCLAENGDLLNNTTVYPHPPKNERSKASAKIGQLVEMYKIDAIAIGDGTAGRESENWIKHIHFNRDVKVYIVREDGASIYSASKIAREEFPDFDVTVRGAVSIGRRLSDPLAELVKIDPKSLGVGQYQHDVNQVKLKEALDFMIFQAVNQVGVNLNTASKHLLAYVSGLGPKLAESIVEYRSKNGSFKTREELKKVPRLGAKAFEQAAGFLRIKNALNPLDNSAIHPEQYSVVSQLSKTYKVKPAALIGNDTILSKVLADEALINEIGGFTLADIVKELKKPGVDPRASVKIFEFTPGIKTIEDVKVGMMINGIVTNVTDFGAFVNVGIKQNGLIHKTQLANHFVETPTDVIQIDAHVQAKVIEVDAARNRIGLTLKI</sequence>
<comment type="caution">
    <text evidence="2">The sequence shown here is derived from an EMBL/GenBank/DDBJ whole genome shotgun (WGS) entry which is preliminary data.</text>
</comment>
<name>A0A2W1NH56_9FLAO</name>
<dbReference type="SUPFAM" id="SSF50249">
    <property type="entry name" value="Nucleic acid-binding proteins"/>
    <property type="match status" value="1"/>
</dbReference>
<dbReference type="FunFam" id="1.10.10.650:FF:000001">
    <property type="entry name" value="S1 RNA-binding domain 1"/>
    <property type="match status" value="1"/>
</dbReference>
<dbReference type="Pfam" id="PF12836">
    <property type="entry name" value="HHH_3"/>
    <property type="match status" value="1"/>
</dbReference>
<dbReference type="GO" id="GO:0003735">
    <property type="term" value="F:structural constituent of ribosome"/>
    <property type="evidence" value="ECO:0007669"/>
    <property type="project" value="TreeGrafter"/>
</dbReference>
<dbReference type="Pfam" id="PF16921">
    <property type="entry name" value="Tex_YqgF"/>
    <property type="match status" value="1"/>
</dbReference>
<dbReference type="Proteomes" id="UP000249248">
    <property type="component" value="Unassembled WGS sequence"/>
</dbReference>
<dbReference type="InterPro" id="IPR023319">
    <property type="entry name" value="Tex-like_HTH_dom_sf"/>
</dbReference>
<dbReference type="Pfam" id="PF22706">
    <property type="entry name" value="Tex_central_region"/>
    <property type="match status" value="1"/>
</dbReference>
<dbReference type="InterPro" id="IPR055179">
    <property type="entry name" value="Tex-like_central_region"/>
</dbReference>
<dbReference type="InterPro" id="IPR037027">
    <property type="entry name" value="YqgF/RNaseH-like_dom_sf"/>
</dbReference>
<proteinExistence type="predicted"/>
<dbReference type="GO" id="GO:0003729">
    <property type="term" value="F:mRNA binding"/>
    <property type="evidence" value="ECO:0007669"/>
    <property type="project" value="TreeGrafter"/>
</dbReference>
<dbReference type="SUPFAM" id="SSF158832">
    <property type="entry name" value="Tex N-terminal region-like"/>
    <property type="match status" value="1"/>
</dbReference>
<dbReference type="InterPro" id="IPR012340">
    <property type="entry name" value="NA-bd_OB-fold"/>
</dbReference>
<organism evidence="2 3">
    <name type="scientific">Putridiphycobacter roseus</name>
    <dbReference type="NCBI Taxonomy" id="2219161"/>
    <lineage>
        <taxon>Bacteria</taxon>
        <taxon>Pseudomonadati</taxon>
        <taxon>Bacteroidota</taxon>
        <taxon>Flavobacteriia</taxon>
        <taxon>Flavobacteriales</taxon>
        <taxon>Crocinitomicaceae</taxon>
        <taxon>Putridiphycobacter</taxon>
    </lineage>
</organism>
<dbReference type="GO" id="GO:0006139">
    <property type="term" value="P:nucleobase-containing compound metabolic process"/>
    <property type="evidence" value="ECO:0007669"/>
    <property type="project" value="InterPro"/>
</dbReference>
<feature type="domain" description="S1 motif" evidence="1">
    <location>
        <begin position="635"/>
        <end position="704"/>
    </location>
</feature>
<dbReference type="OrthoDB" id="9804714at2"/>
<gene>
    <name evidence="2" type="ORF">DNU06_00950</name>
</gene>
<protein>
    <submittedName>
        <fullName evidence="2">RNA-binding transcriptional accessory protein</fullName>
    </submittedName>
</protein>
<dbReference type="RefSeq" id="WP_111061333.1">
    <property type="nucleotide sequence ID" value="NZ_JBHUCU010000007.1"/>
</dbReference>
<dbReference type="Pfam" id="PF09371">
    <property type="entry name" value="Tex_N"/>
    <property type="match status" value="1"/>
</dbReference>
<dbReference type="AlphaFoldDB" id="A0A2W1NH56"/>
<dbReference type="GO" id="GO:0005737">
    <property type="term" value="C:cytoplasm"/>
    <property type="evidence" value="ECO:0007669"/>
    <property type="project" value="UniProtKB-ARBA"/>
</dbReference>
<dbReference type="PANTHER" id="PTHR10724">
    <property type="entry name" value="30S RIBOSOMAL PROTEIN S1"/>
    <property type="match status" value="1"/>
</dbReference>
<dbReference type="Gene3D" id="1.10.150.310">
    <property type="entry name" value="Tex RuvX-like domain-like"/>
    <property type="match status" value="1"/>
</dbReference>
<dbReference type="InterPro" id="IPR006641">
    <property type="entry name" value="YqgF/RNaseH-like_dom"/>
</dbReference>
<dbReference type="InterPro" id="IPR041692">
    <property type="entry name" value="HHH_9"/>
</dbReference>
<evidence type="ECO:0000313" key="3">
    <source>
        <dbReference type="Proteomes" id="UP000249248"/>
    </source>
</evidence>
<evidence type="ECO:0000259" key="1">
    <source>
        <dbReference type="PROSITE" id="PS50126"/>
    </source>
</evidence>
<dbReference type="Pfam" id="PF00575">
    <property type="entry name" value="S1"/>
    <property type="match status" value="1"/>
</dbReference>
<dbReference type="FunFam" id="1.10.150.310:FF:000002">
    <property type="entry name" value="Putative transcription modulator/accessory protein"/>
    <property type="match status" value="1"/>
</dbReference>
<dbReference type="Gene3D" id="2.40.50.140">
    <property type="entry name" value="Nucleic acid-binding proteins"/>
    <property type="match status" value="1"/>
</dbReference>
<dbReference type="GO" id="GO:0006412">
    <property type="term" value="P:translation"/>
    <property type="evidence" value="ECO:0007669"/>
    <property type="project" value="TreeGrafter"/>
</dbReference>
<dbReference type="SUPFAM" id="SSF53098">
    <property type="entry name" value="Ribonuclease H-like"/>
    <property type="match status" value="1"/>
</dbReference>
<dbReference type="InterPro" id="IPR010994">
    <property type="entry name" value="RuvA_2-like"/>
</dbReference>
<dbReference type="Pfam" id="PF17674">
    <property type="entry name" value="HHH_9"/>
    <property type="match status" value="1"/>
</dbReference>
<dbReference type="FunFam" id="2.40.50.140:FF:000051">
    <property type="entry name" value="RNA-binding transcriptional accessory protein"/>
    <property type="match status" value="1"/>
</dbReference>
<dbReference type="EMBL" id="QKSB01000001">
    <property type="protein sequence ID" value="PZE18433.1"/>
    <property type="molecule type" value="Genomic_DNA"/>
</dbReference>
<dbReference type="PANTHER" id="PTHR10724:SF10">
    <property type="entry name" value="S1 RNA-BINDING DOMAIN-CONTAINING PROTEIN 1"/>
    <property type="match status" value="1"/>
</dbReference>